<reference evidence="2 3" key="1">
    <citation type="journal article" date="2003" name="Proc. Natl. Acad. Sci. U.S.A.">
        <title>The genome of Nanoarchaeum equitans: insights into early archaeal evolution and derived parasitism.</title>
        <authorList>
            <person name="Waters E."/>
            <person name="Hohn M.J."/>
            <person name="Ahel I."/>
            <person name="Graham D.E."/>
            <person name="Adams M.D."/>
            <person name="Barnstead M."/>
            <person name="Beeson K.Y."/>
            <person name="Bibbs L."/>
            <person name="Bolanos R."/>
            <person name="Keller M."/>
            <person name="Kretz K."/>
            <person name="Lin X."/>
            <person name="Mathur E."/>
            <person name="Ni J."/>
            <person name="Podar M."/>
            <person name="Richardson T."/>
            <person name="Sutton G.G."/>
            <person name="Simon M."/>
            <person name="Soll D."/>
            <person name="Stetter K.O."/>
            <person name="Short J.M."/>
            <person name="Noordewier M."/>
        </authorList>
    </citation>
    <scope>NUCLEOTIDE SEQUENCE [LARGE SCALE GENOMIC DNA]</scope>
    <source>
        <strain evidence="2 3">Kin4-M</strain>
    </source>
</reference>
<keyword evidence="1" id="KW-0472">Membrane</keyword>
<dbReference type="AlphaFoldDB" id="Q74MH4"/>
<dbReference type="KEGG" id="neq:NEQ062"/>
<keyword evidence="1" id="KW-1133">Transmembrane helix</keyword>
<dbReference type="HOGENOM" id="CLU_506823_0_0_2"/>
<feature type="transmembrane region" description="Helical" evidence="1">
    <location>
        <begin position="472"/>
        <end position="490"/>
    </location>
</feature>
<evidence type="ECO:0000313" key="2">
    <source>
        <dbReference type="EMBL" id="AAR38917.1"/>
    </source>
</evidence>
<keyword evidence="1" id="KW-0812">Transmembrane</keyword>
<accession>Q74MH4</accession>
<proteinExistence type="predicted"/>
<feature type="transmembrane region" description="Helical" evidence="1">
    <location>
        <begin position="376"/>
        <end position="392"/>
    </location>
</feature>
<feature type="transmembrane region" description="Helical" evidence="1">
    <location>
        <begin position="422"/>
        <end position="440"/>
    </location>
</feature>
<evidence type="ECO:0000313" key="3">
    <source>
        <dbReference type="Proteomes" id="UP000000578"/>
    </source>
</evidence>
<sequence>MICNFDVKEKTLNITIKLEKNEYFDCNKLKGPVIGCEYNKKDKTFKVTFKIPYDYFAFYQNKDSIYLLVPYNGLKPSLENASYKILLLDECNYAKLLYAKHSFENTLFNLANLDCKTYYYIKSGYPSIYNYCEKVENGYCYHKLYKIKTPLEQVIQTPPFCVLDNAFKTLYGDFYIKLAPVPIVRSILFALLMGSFIYYVGKRIGNAIGYFIGFGLFTILFILLNALHLPFPIIQALSLYLFFTIFLLGFTRASSILLPAFLLVDTLLPILIRMGDTSYTIIDSSSLFILWIANVITSIITIAKSKHENSLVISALLLVLSIVLGFFTMPKMDNFNYNEIANILQLLSPVWSQKTALLFIFSITMGQLFEELSKSNAALVFYLVLSLVLLYFSASSFIILIATAFLISVLFILYYESFGDKNRFFVSSLLLVGLVSLTNLELSTQYLYAIAGHYLLMASHFIYLIPYLEESWYIPIILLNIIPYVLMFKLSLLVGQGGGLDLLLIIIGALLSVGIYINIKTSVLFLASVLSYFVKYR</sequence>
<feature type="transmembrane region" description="Helical" evidence="1">
    <location>
        <begin position="310"/>
        <end position="330"/>
    </location>
</feature>
<evidence type="ECO:0000256" key="1">
    <source>
        <dbReference type="SAM" id="Phobius"/>
    </source>
</evidence>
<organism evidence="2 3">
    <name type="scientific">Nanoarchaeum equitans (strain Kin4-M)</name>
    <dbReference type="NCBI Taxonomy" id="228908"/>
    <lineage>
        <taxon>Archaea</taxon>
        <taxon>Nanobdellota</taxon>
        <taxon>Candidatus Nanoarchaeia</taxon>
        <taxon>Nanoarchaeales</taxon>
        <taxon>Nanoarchaeaceae</taxon>
        <taxon>Nanoarchaeum</taxon>
    </lineage>
</organism>
<feature type="transmembrane region" description="Helical" evidence="1">
    <location>
        <begin position="502"/>
        <end position="534"/>
    </location>
</feature>
<dbReference type="EnsemblBacteria" id="AAR38917">
    <property type="protein sequence ID" value="AAR38917"/>
    <property type="gene ID" value="NEQ062"/>
</dbReference>
<dbReference type="EMBL" id="AE017199">
    <property type="protein sequence ID" value="AAR38917.1"/>
    <property type="molecule type" value="Genomic_DNA"/>
</dbReference>
<keyword evidence="3" id="KW-1185">Reference proteome</keyword>
<feature type="transmembrane region" description="Helical" evidence="1">
    <location>
        <begin position="207"/>
        <end position="227"/>
    </location>
</feature>
<gene>
    <name evidence="2" type="ordered locus">NEQ062</name>
</gene>
<dbReference type="BioCyc" id="NEQU228908:GJB6-69-MONOMER"/>
<feature type="transmembrane region" description="Helical" evidence="1">
    <location>
        <begin position="284"/>
        <end position="303"/>
    </location>
</feature>
<feature type="transmembrane region" description="Helical" evidence="1">
    <location>
        <begin position="183"/>
        <end position="201"/>
    </location>
</feature>
<protein>
    <submittedName>
        <fullName evidence="2">NEQ062</fullName>
    </submittedName>
</protein>
<dbReference type="Proteomes" id="UP000000578">
    <property type="component" value="Chromosome"/>
</dbReference>
<feature type="transmembrane region" description="Helical" evidence="1">
    <location>
        <begin position="446"/>
        <end position="465"/>
    </location>
</feature>
<name>Q74MH4_NANEQ</name>
<dbReference type="STRING" id="228908.NEQ062"/>
<feature type="transmembrane region" description="Helical" evidence="1">
    <location>
        <begin position="239"/>
        <end position="264"/>
    </location>
</feature>